<dbReference type="GO" id="GO:0044612">
    <property type="term" value="C:nuclear pore linkers"/>
    <property type="evidence" value="ECO:0007669"/>
    <property type="project" value="EnsemblFungi"/>
</dbReference>
<proteinExistence type="inferred from homology"/>
<dbReference type="GO" id="GO:0016973">
    <property type="term" value="P:poly(A)+ mRNA export from nucleus"/>
    <property type="evidence" value="ECO:0007669"/>
    <property type="project" value="TreeGrafter"/>
</dbReference>
<keyword evidence="4" id="KW-0509">mRNA transport</keyword>
<dbReference type="InterPro" id="IPR007231">
    <property type="entry name" value="Nucleoporin_int_Nup93/Nic96"/>
</dbReference>
<dbReference type="GO" id="GO:0000055">
    <property type="term" value="P:ribosomal large subunit export from nucleus"/>
    <property type="evidence" value="ECO:0007669"/>
    <property type="project" value="EnsemblFungi"/>
</dbReference>
<dbReference type="GO" id="GO:0006606">
    <property type="term" value="P:protein import into nucleus"/>
    <property type="evidence" value="ECO:0007669"/>
    <property type="project" value="EnsemblFungi"/>
</dbReference>
<dbReference type="OMA" id="LLMCGQF"/>
<organism evidence="5 6">
    <name type="scientific">Tetrapisispora phaffii (strain ATCC 24235 / CBS 4417 / NBRC 1672 / NRRL Y-8282 / UCD 70-5)</name>
    <name type="common">Yeast</name>
    <name type="synonym">Fabospora phaffii</name>
    <dbReference type="NCBI Taxonomy" id="1071381"/>
    <lineage>
        <taxon>Eukaryota</taxon>
        <taxon>Fungi</taxon>
        <taxon>Dikarya</taxon>
        <taxon>Ascomycota</taxon>
        <taxon>Saccharomycotina</taxon>
        <taxon>Saccharomycetes</taxon>
        <taxon>Saccharomycetales</taxon>
        <taxon>Saccharomycetaceae</taxon>
        <taxon>Tetrapisispora</taxon>
    </lineage>
</organism>
<dbReference type="GO" id="GO:0017056">
    <property type="term" value="F:structural constituent of nuclear pore"/>
    <property type="evidence" value="ECO:0007669"/>
    <property type="project" value="EnsemblFungi"/>
</dbReference>
<comment type="similarity">
    <text evidence="2 4">Belongs to the nucleoporin interacting component (NIC) family.</text>
</comment>
<accession>G8BS96</accession>
<evidence type="ECO:0000256" key="3">
    <source>
        <dbReference type="ARBA" id="ARBA00023242"/>
    </source>
</evidence>
<evidence type="ECO:0000256" key="4">
    <source>
        <dbReference type="RuleBase" id="RU364035"/>
    </source>
</evidence>
<dbReference type="HOGENOM" id="CLU_011846_0_0_1"/>
<dbReference type="GO" id="GO:0044615">
    <property type="term" value="C:nuclear pore nuclear basket"/>
    <property type="evidence" value="ECO:0007669"/>
    <property type="project" value="EnsemblFungi"/>
</dbReference>
<keyword evidence="6" id="KW-1185">Reference proteome</keyword>
<comment type="subcellular location">
    <subcellularLocation>
        <location evidence="1">Nucleus envelope</location>
    </subcellularLocation>
    <subcellularLocation>
        <location evidence="4">Nucleus</location>
        <location evidence="4">Nuclear pore complex</location>
    </subcellularLocation>
</comment>
<evidence type="ECO:0000313" key="6">
    <source>
        <dbReference type="Proteomes" id="UP000005666"/>
    </source>
</evidence>
<gene>
    <name evidence="5" type="primary">TPHA0D00740</name>
    <name evidence="5" type="ordered locus">TPHA_0D00740</name>
</gene>
<dbReference type="GeneID" id="11534587"/>
<dbReference type="PANTHER" id="PTHR11225:SF4">
    <property type="entry name" value="NUCLEAR PORE COMPLEX PROTEIN NUP93"/>
    <property type="match status" value="1"/>
</dbReference>
<name>G8BS96_TETPH</name>
<dbReference type="STRING" id="1071381.G8BS96"/>
<keyword evidence="4" id="KW-0906">Nuclear pore complex</keyword>
<sequence>MENSLDMCAVSSANASVNKKNSASNSLKMINDLLENSKTLPTTVSDLGSIQLSINELKKRTSELRAQNKDTDIDLTKAHYLLAGSGLAIEDVDNTLESLHKYQMMESHAPGMQAEGEIDHYLKLKKDQIVSMSIDKLLSTSSKDFDIFLDNNLKLDWKSLEHDVGQRFGLYVKNMNTIDNTNSSKHVMDMPKWSSEKSSLLNDSTTLLNVNENYLLRNKFERYAKIIHSFNNCRQQQNHFSLVNEVISMIENFGDSTNRQLLECWKILQAIQEKESIVISSRRYVEKQFLAYVDELYKKNLNEGLPTGINKVKSFIDSKLRGKDNKWLIENLTIVNGIPIWALIFYLLRAGLHQEALEVAINNHSSFNKVEKTFLIYFKAFITAKSAQLPVELTTKLHIEYNQHIKSALGGDPFRMAVYKIIGRCDLSSKNISSIALNIEDWLWFHLMLVKEDVSDNDPVYEKYKLIDLQNIILSYGISHFSEYYLQVLLLSGLYEFAVEHACTISKIDGVHIAIGLANCHLLKTTTSHSDKNNSLLVSSGTGNSINFVRLLSTYTTSFRKSDPRIAAEYLLLVGIVNDESEMKLCHEAIRELVLETKEFTILLGRINADGTRIPGVIEERKNLLNLNEMHDYLNKISEQAAYKADEDGRTQDSLMLYQLAENYDIVISIVNDLLGDLLSESNMSKPLTNIYSNNPNDPIYIAETLIHIYMNNLDISKKIQTKNKITNITLLKISEARKTFAAGQWQNTLNLIEEIDLIPLSNTAEIRRSAQEVMNIDKNILKIIPNLLIMIMTCVYNISENLRQSAYQSAIKAQQHEALKNIAKNCSMYAGMIKYKMPKEVYSQLTKLEITLQ</sequence>
<dbReference type="Proteomes" id="UP000005666">
    <property type="component" value="Chromosome 4"/>
</dbReference>
<evidence type="ECO:0000313" key="5">
    <source>
        <dbReference type="EMBL" id="CCE62717.1"/>
    </source>
</evidence>
<dbReference type="RefSeq" id="XP_003685151.1">
    <property type="nucleotide sequence ID" value="XM_003685103.1"/>
</dbReference>
<dbReference type="OrthoDB" id="1918363at2759"/>
<keyword evidence="4" id="KW-0813">Transport</keyword>
<dbReference type="eggNOG" id="KOG2168">
    <property type="taxonomic scope" value="Eukaryota"/>
</dbReference>
<evidence type="ECO:0000256" key="2">
    <source>
        <dbReference type="ARBA" id="ARBA00010186"/>
    </source>
</evidence>
<keyword evidence="3 4" id="KW-0539">Nucleus</keyword>
<dbReference type="AlphaFoldDB" id="G8BS96"/>
<keyword evidence="4" id="KW-0653">Protein transport</keyword>
<dbReference type="GO" id="GO:0006999">
    <property type="term" value="P:nuclear pore organization"/>
    <property type="evidence" value="ECO:0007669"/>
    <property type="project" value="EnsemblFungi"/>
</dbReference>
<dbReference type="EMBL" id="HE612859">
    <property type="protein sequence ID" value="CCE62717.1"/>
    <property type="molecule type" value="Genomic_DNA"/>
</dbReference>
<dbReference type="KEGG" id="tpf:TPHA_0D00740"/>
<keyword evidence="4" id="KW-0472">Membrane</keyword>
<reference evidence="5 6" key="1">
    <citation type="journal article" date="2011" name="Proc. Natl. Acad. Sci. U.S.A.">
        <title>Evolutionary erosion of yeast sex chromosomes by mating-type switching accidents.</title>
        <authorList>
            <person name="Gordon J.L."/>
            <person name="Armisen D."/>
            <person name="Proux-Wera E."/>
            <person name="Oheigeartaigh S.S."/>
            <person name="Byrne K.P."/>
            <person name="Wolfe K.H."/>
        </authorList>
    </citation>
    <scope>NUCLEOTIDE SEQUENCE [LARGE SCALE GENOMIC DNA]</scope>
    <source>
        <strain evidence="6">ATCC 24235 / CBS 4417 / NBRC 1672 / NRRL Y-8282 / UCD 70-5</strain>
    </source>
</reference>
<keyword evidence="4" id="KW-0811">Translocation</keyword>
<protein>
    <recommendedName>
        <fullName evidence="4">Nuclear pore protein</fullName>
    </recommendedName>
</protein>
<evidence type="ECO:0000256" key="1">
    <source>
        <dbReference type="ARBA" id="ARBA00004259"/>
    </source>
</evidence>
<dbReference type="PANTHER" id="PTHR11225">
    <property type="entry name" value="NUCLEAR PORE COMPLEX PROTEIN NUP93 NUCLEOPORIN NUP93 DEAD EYE PROTEIN"/>
    <property type="match status" value="1"/>
</dbReference>
<dbReference type="Pfam" id="PF04097">
    <property type="entry name" value="Nic96"/>
    <property type="match status" value="1"/>
</dbReference>